<dbReference type="Gene3D" id="3.40.50.2300">
    <property type="match status" value="1"/>
</dbReference>
<sequence length="513" mass="57540">MNLVFLDEDTPNEEPAESWAVLVVDDEPEVHTVTNLALGSLRFQGKGLELISAFSGQQAREILQNRGDIAAVLLDVVMETEDEGLKVADFIRNQIHNKVTRIVLRTGQPGLAPEKDVIINYDINDYKSKTELTVDKLFTAMYTALRSYSDLVTIEASRQGLEKVIQASADLFCIRTLETFIKSVVQQLKLLSGESMGDGYTTTAIACPRPMHLDQADEFFVFTGDGNYSHKTTSLLSETIQNSHITLCQRAIDSQSLVHQQSLIAAYWKSGASGGSLLFLSELTHQPNDVEFRLFQILTQNVQIAFENVLLTRVVEDTQREIVERLGLAIEKQYGTGRHIQRMVTLCEFLAIKSGMTDRDIELLKLAIPLHDIGNSRIPYAIVSKLGRLTPEEADIVKVHAERGYNLLKDSSRPTIKMAALLAKEHYEHWDGGGYPHGLKGEEISLASRISTLVDVYDAQRNMRARDALITKEKVISLFQQQQGRQFDPDLVTLLMDNFDSFERVMTEFTDSA</sequence>
<protein>
    <submittedName>
        <fullName evidence="4">DUF3369 domain-containing protein</fullName>
    </submittedName>
</protein>
<dbReference type="CDD" id="cd00077">
    <property type="entry name" value="HDc"/>
    <property type="match status" value="1"/>
</dbReference>
<dbReference type="PROSITE" id="PS50110">
    <property type="entry name" value="RESPONSE_REGULATORY"/>
    <property type="match status" value="1"/>
</dbReference>
<dbReference type="InterPro" id="IPR052020">
    <property type="entry name" value="Cyclic_di-GMP/3'3'-cGAMP_PDE"/>
</dbReference>
<dbReference type="SUPFAM" id="SSF109604">
    <property type="entry name" value="HD-domain/PDEase-like"/>
    <property type="match status" value="1"/>
</dbReference>
<dbReference type="PROSITE" id="PS51832">
    <property type="entry name" value="HD_GYP"/>
    <property type="match status" value="1"/>
</dbReference>
<dbReference type="PANTHER" id="PTHR45228">
    <property type="entry name" value="CYCLIC DI-GMP PHOSPHODIESTERASE TM_0186-RELATED"/>
    <property type="match status" value="1"/>
</dbReference>
<keyword evidence="1" id="KW-0597">Phosphoprotein</keyword>
<gene>
    <name evidence="4" type="ORF">DRW07_17380</name>
</gene>
<feature type="domain" description="Response regulatory" evidence="2">
    <location>
        <begin position="20"/>
        <end position="144"/>
    </location>
</feature>
<dbReference type="InterPro" id="IPR037522">
    <property type="entry name" value="HD_GYP_dom"/>
</dbReference>
<dbReference type="Gene3D" id="1.10.3210.10">
    <property type="entry name" value="Hypothetical protein af1432"/>
    <property type="match status" value="1"/>
</dbReference>
<dbReference type="Proteomes" id="UP000275281">
    <property type="component" value="Unassembled WGS sequence"/>
</dbReference>
<dbReference type="InterPro" id="IPR011006">
    <property type="entry name" value="CheY-like_superfamily"/>
</dbReference>
<organism evidence="4 5">
    <name type="scientific">Alteromonas sediminis</name>
    <dbReference type="NCBI Taxonomy" id="2259342"/>
    <lineage>
        <taxon>Bacteria</taxon>
        <taxon>Pseudomonadati</taxon>
        <taxon>Pseudomonadota</taxon>
        <taxon>Gammaproteobacteria</taxon>
        <taxon>Alteromonadales</taxon>
        <taxon>Alteromonadaceae</taxon>
        <taxon>Alteromonas/Salinimonas group</taxon>
        <taxon>Alteromonas</taxon>
    </lineage>
</organism>
<dbReference type="SMART" id="SM00471">
    <property type="entry name" value="HDc"/>
    <property type="match status" value="1"/>
</dbReference>
<dbReference type="InterPro" id="IPR003607">
    <property type="entry name" value="HD/PDEase_dom"/>
</dbReference>
<dbReference type="OrthoDB" id="9787688at2"/>
<dbReference type="InterPro" id="IPR021800">
    <property type="entry name" value="DUF3369"/>
</dbReference>
<dbReference type="Pfam" id="PF11849">
    <property type="entry name" value="DUF3369"/>
    <property type="match status" value="1"/>
</dbReference>
<accession>A0A3N5XYP5</accession>
<dbReference type="AlphaFoldDB" id="A0A3N5XYP5"/>
<dbReference type="RefSeq" id="WP_124029214.1">
    <property type="nucleotide sequence ID" value="NZ_JBHRSN010000013.1"/>
</dbReference>
<proteinExistence type="predicted"/>
<dbReference type="InterPro" id="IPR001789">
    <property type="entry name" value="Sig_transdc_resp-reg_receiver"/>
</dbReference>
<evidence type="ECO:0000259" key="3">
    <source>
        <dbReference type="PROSITE" id="PS51832"/>
    </source>
</evidence>
<feature type="domain" description="HD-GYP" evidence="3">
    <location>
        <begin position="315"/>
        <end position="511"/>
    </location>
</feature>
<evidence type="ECO:0000259" key="2">
    <source>
        <dbReference type="PROSITE" id="PS50110"/>
    </source>
</evidence>
<dbReference type="EMBL" id="RPOK01000006">
    <property type="protein sequence ID" value="RPJ65086.1"/>
    <property type="molecule type" value="Genomic_DNA"/>
</dbReference>
<feature type="modified residue" description="4-aspartylphosphate" evidence="1">
    <location>
        <position position="75"/>
    </location>
</feature>
<keyword evidence="5" id="KW-1185">Reference proteome</keyword>
<evidence type="ECO:0000256" key="1">
    <source>
        <dbReference type="PROSITE-ProRule" id="PRU00169"/>
    </source>
</evidence>
<evidence type="ECO:0000313" key="5">
    <source>
        <dbReference type="Proteomes" id="UP000275281"/>
    </source>
</evidence>
<dbReference type="GO" id="GO:0000160">
    <property type="term" value="P:phosphorelay signal transduction system"/>
    <property type="evidence" value="ECO:0007669"/>
    <property type="project" value="InterPro"/>
</dbReference>
<dbReference type="GO" id="GO:0008081">
    <property type="term" value="F:phosphoric diester hydrolase activity"/>
    <property type="evidence" value="ECO:0007669"/>
    <property type="project" value="UniProtKB-ARBA"/>
</dbReference>
<name>A0A3N5XYP5_9ALTE</name>
<dbReference type="PANTHER" id="PTHR45228:SF9">
    <property type="entry name" value="3'3'-CGAMP-SPECIFIC PHOSPHODIESTERASE 2"/>
    <property type="match status" value="1"/>
</dbReference>
<dbReference type="Pfam" id="PF13487">
    <property type="entry name" value="HD_5"/>
    <property type="match status" value="1"/>
</dbReference>
<comment type="caution">
    <text evidence="4">The sequence shown here is derived from an EMBL/GenBank/DDBJ whole genome shotgun (WGS) entry which is preliminary data.</text>
</comment>
<reference evidence="4 5" key="1">
    <citation type="submission" date="2018-11" db="EMBL/GenBank/DDBJ databases">
        <authorList>
            <person name="Ye M.-Q."/>
            <person name="Du Z.-J."/>
        </authorList>
    </citation>
    <scope>NUCLEOTIDE SEQUENCE [LARGE SCALE GENOMIC DNA]</scope>
    <source>
        <strain evidence="4 5">U0105</strain>
    </source>
</reference>
<dbReference type="SUPFAM" id="SSF52172">
    <property type="entry name" value="CheY-like"/>
    <property type="match status" value="1"/>
</dbReference>
<evidence type="ECO:0000313" key="4">
    <source>
        <dbReference type="EMBL" id="RPJ65086.1"/>
    </source>
</evidence>